<organism evidence="1 2">
    <name type="scientific">Auriscalpium vulgare</name>
    <dbReference type="NCBI Taxonomy" id="40419"/>
    <lineage>
        <taxon>Eukaryota</taxon>
        <taxon>Fungi</taxon>
        <taxon>Dikarya</taxon>
        <taxon>Basidiomycota</taxon>
        <taxon>Agaricomycotina</taxon>
        <taxon>Agaricomycetes</taxon>
        <taxon>Russulales</taxon>
        <taxon>Auriscalpiaceae</taxon>
        <taxon>Auriscalpium</taxon>
    </lineage>
</organism>
<comment type="caution">
    <text evidence="1">The sequence shown here is derived from an EMBL/GenBank/DDBJ whole genome shotgun (WGS) entry which is preliminary data.</text>
</comment>
<protein>
    <submittedName>
        <fullName evidence="1">Uncharacterized protein</fullName>
    </submittedName>
</protein>
<keyword evidence="2" id="KW-1185">Reference proteome</keyword>
<accession>A0ACB8RIW3</accession>
<gene>
    <name evidence="1" type="ORF">FA95DRAFT_1562820</name>
</gene>
<reference evidence="1" key="1">
    <citation type="submission" date="2021-02" db="EMBL/GenBank/DDBJ databases">
        <authorList>
            <consortium name="DOE Joint Genome Institute"/>
            <person name="Ahrendt S."/>
            <person name="Looney B.P."/>
            <person name="Miyauchi S."/>
            <person name="Morin E."/>
            <person name="Drula E."/>
            <person name="Courty P.E."/>
            <person name="Chicoki N."/>
            <person name="Fauchery L."/>
            <person name="Kohler A."/>
            <person name="Kuo A."/>
            <person name="Labutti K."/>
            <person name="Pangilinan J."/>
            <person name="Lipzen A."/>
            <person name="Riley R."/>
            <person name="Andreopoulos W."/>
            <person name="He G."/>
            <person name="Johnson J."/>
            <person name="Barry K.W."/>
            <person name="Grigoriev I.V."/>
            <person name="Nagy L."/>
            <person name="Hibbett D."/>
            <person name="Henrissat B."/>
            <person name="Matheny P.B."/>
            <person name="Labbe J."/>
            <person name="Martin F."/>
        </authorList>
    </citation>
    <scope>NUCLEOTIDE SEQUENCE</scope>
    <source>
        <strain evidence="1">FP105234-sp</strain>
    </source>
</reference>
<reference evidence="1" key="2">
    <citation type="journal article" date="2022" name="New Phytol.">
        <title>Evolutionary transition to the ectomycorrhizal habit in the genomes of a hyperdiverse lineage of mushroom-forming fungi.</title>
        <authorList>
            <person name="Looney B."/>
            <person name="Miyauchi S."/>
            <person name="Morin E."/>
            <person name="Drula E."/>
            <person name="Courty P.E."/>
            <person name="Kohler A."/>
            <person name="Kuo A."/>
            <person name="LaButti K."/>
            <person name="Pangilinan J."/>
            <person name="Lipzen A."/>
            <person name="Riley R."/>
            <person name="Andreopoulos W."/>
            <person name="He G."/>
            <person name="Johnson J."/>
            <person name="Nolan M."/>
            <person name="Tritt A."/>
            <person name="Barry K.W."/>
            <person name="Grigoriev I.V."/>
            <person name="Nagy L.G."/>
            <person name="Hibbett D."/>
            <person name="Henrissat B."/>
            <person name="Matheny P.B."/>
            <person name="Labbe J."/>
            <person name="Martin F.M."/>
        </authorList>
    </citation>
    <scope>NUCLEOTIDE SEQUENCE</scope>
    <source>
        <strain evidence="1">FP105234-sp</strain>
    </source>
</reference>
<name>A0ACB8RIW3_9AGAM</name>
<evidence type="ECO:0000313" key="2">
    <source>
        <dbReference type="Proteomes" id="UP000814033"/>
    </source>
</evidence>
<dbReference type="EMBL" id="MU276001">
    <property type="protein sequence ID" value="KAI0043870.1"/>
    <property type="molecule type" value="Genomic_DNA"/>
</dbReference>
<dbReference type="Proteomes" id="UP000814033">
    <property type="component" value="Unassembled WGS sequence"/>
</dbReference>
<evidence type="ECO:0000313" key="1">
    <source>
        <dbReference type="EMBL" id="KAI0043870.1"/>
    </source>
</evidence>
<proteinExistence type="predicted"/>
<sequence length="296" mass="31972">MFNSPQLGSTTDAALPVIDMQESAETLAHLVTVIYPTIFFPPTTVDSLMALLAALQKYGMGLEVDGTLAKYRAQFRLSYLPRFLVEQACRAYMLAVHYRLKEEAQLAARALLASPVTFESCGDDMRLLPTGAALHDLVQYRVGCRDAAKAALLDGLASHDDSAWFRSPERRIPIQEPSPFGGGSMSRTVMAQECTTQRRPVRGCAQSPALPGWLATHLEYIHTKLGVAGGLALSADVEAAVFESCSSALQAHLDGGGAEYCVSCAAAHAEDRDVLWTTLAKTIGKAIAEVAFECFW</sequence>